<evidence type="ECO:0000313" key="2">
    <source>
        <dbReference type="Proteomes" id="UP000295511"/>
    </source>
</evidence>
<dbReference type="OrthoDB" id="4951459at2"/>
<accession>A0A4V2ZS95</accession>
<protein>
    <submittedName>
        <fullName evidence="1">Uncharacterized protein</fullName>
    </submittedName>
</protein>
<organism evidence="1 2">
    <name type="scientific">Arthrobacter terricola</name>
    <dbReference type="NCBI Taxonomy" id="2547396"/>
    <lineage>
        <taxon>Bacteria</taxon>
        <taxon>Bacillati</taxon>
        <taxon>Actinomycetota</taxon>
        <taxon>Actinomycetes</taxon>
        <taxon>Micrococcales</taxon>
        <taxon>Micrococcaceae</taxon>
        <taxon>Arthrobacter</taxon>
    </lineage>
</organism>
<dbReference type="RefSeq" id="WP_133205601.1">
    <property type="nucleotide sequence ID" value="NZ_SMRU01000023.1"/>
</dbReference>
<comment type="caution">
    <text evidence="1">The sequence shown here is derived from an EMBL/GenBank/DDBJ whole genome shotgun (WGS) entry which is preliminary data.</text>
</comment>
<dbReference type="AlphaFoldDB" id="A0A4V2ZS95"/>
<dbReference type="Proteomes" id="UP000295511">
    <property type="component" value="Unassembled WGS sequence"/>
</dbReference>
<dbReference type="EMBL" id="SMRU01000023">
    <property type="protein sequence ID" value="TDF92414.1"/>
    <property type="molecule type" value="Genomic_DNA"/>
</dbReference>
<reference evidence="1 2" key="1">
    <citation type="submission" date="2019-03" db="EMBL/GenBank/DDBJ databases">
        <title>Whole genome sequence of Arthrobacter sp JH1-1.</title>
        <authorList>
            <person name="Trinh H.N."/>
        </authorList>
    </citation>
    <scope>NUCLEOTIDE SEQUENCE [LARGE SCALE GENOMIC DNA]</scope>
    <source>
        <strain evidence="1 2">JH1-1</strain>
    </source>
</reference>
<gene>
    <name evidence="1" type="ORF">E1809_17885</name>
</gene>
<keyword evidence="2" id="KW-1185">Reference proteome</keyword>
<evidence type="ECO:0000313" key="1">
    <source>
        <dbReference type="EMBL" id="TDF92414.1"/>
    </source>
</evidence>
<name>A0A4V2ZS95_9MICC</name>
<sequence>MSGQDVTGTDRQRSEGSPIEYEFRGGFAIPGRFRIEGPWAILTMSASQLEFRPRSRWWARHFGPWRLEHPTVRTVYPGGTHPVFLWVRINFLAQTNMPWVFMTQWPEGVLGAAEQLGYPVMYDDPIR</sequence>
<proteinExistence type="predicted"/>